<keyword evidence="3" id="KW-1185">Reference proteome</keyword>
<keyword evidence="1" id="KW-1133">Transmembrane helix</keyword>
<evidence type="ECO:0000313" key="3">
    <source>
        <dbReference type="Proteomes" id="UP001634394"/>
    </source>
</evidence>
<evidence type="ECO:0008006" key="4">
    <source>
        <dbReference type="Google" id="ProtNLM"/>
    </source>
</evidence>
<dbReference type="EMBL" id="JBJQND010000011">
    <property type="protein sequence ID" value="KAL3862826.1"/>
    <property type="molecule type" value="Genomic_DNA"/>
</dbReference>
<gene>
    <name evidence="2" type="ORF">ACJMK2_008772</name>
</gene>
<accession>A0ABD3VNW9</accession>
<keyword evidence="1" id="KW-0472">Membrane</keyword>
<sequence length="50" mass="5228">VGEEKDLNDHVVSIPVLIVTGAVTGAFGVTSIAIVIVMSKIRGNLSQQHN</sequence>
<reference evidence="2 3" key="1">
    <citation type="submission" date="2024-11" db="EMBL/GenBank/DDBJ databases">
        <title>Chromosome-level genome assembly of the freshwater bivalve Anodonta woodiana.</title>
        <authorList>
            <person name="Chen X."/>
        </authorList>
    </citation>
    <scope>NUCLEOTIDE SEQUENCE [LARGE SCALE GENOMIC DNA]</scope>
    <source>
        <strain evidence="2">MN2024</strain>
        <tissue evidence="2">Gills</tissue>
    </source>
</reference>
<feature type="transmembrane region" description="Helical" evidence="1">
    <location>
        <begin position="12"/>
        <end position="38"/>
    </location>
</feature>
<protein>
    <recommendedName>
        <fullName evidence="4">MHC class II antigen</fullName>
    </recommendedName>
</protein>
<evidence type="ECO:0000313" key="2">
    <source>
        <dbReference type="EMBL" id="KAL3862826.1"/>
    </source>
</evidence>
<proteinExistence type="predicted"/>
<feature type="non-terminal residue" evidence="2">
    <location>
        <position position="1"/>
    </location>
</feature>
<evidence type="ECO:0000256" key="1">
    <source>
        <dbReference type="SAM" id="Phobius"/>
    </source>
</evidence>
<feature type="non-terminal residue" evidence="2">
    <location>
        <position position="50"/>
    </location>
</feature>
<dbReference type="Proteomes" id="UP001634394">
    <property type="component" value="Unassembled WGS sequence"/>
</dbReference>
<keyword evidence="1" id="KW-0812">Transmembrane</keyword>
<dbReference type="AlphaFoldDB" id="A0ABD3VNW9"/>
<organism evidence="2 3">
    <name type="scientific">Sinanodonta woodiana</name>
    <name type="common">Chinese pond mussel</name>
    <name type="synonym">Anodonta woodiana</name>
    <dbReference type="NCBI Taxonomy" id="1069815"/>
    <lineage>
        <taxon>Eukaryota</taxon>
        <taxon>Metazoa</taxon>
        <taxon>Spiralia</taxon>
        <taxon>Lophotrochozoa</taxon>
        <taxon>Mollusca</taxon>
        <taxon>Bivalvia</taxon>
        <taxon>Autobranchia</taxon>
        <taxon>Heteroconchia</taxon>
        <taxon>Palaeoheterodonta</taxon>
        <taxon>Unionida</taxon>
        <taxon>Unionoidea</taxon>
        <taxon>Unionidae</taxon>
        <taxon>Unioninae</taxon>
        <taxon>Sinanodonta</taxon>
    </lineage>
</organism>
<comment type="caution">
    <text evidence="2">The sequence shown here is derived from an EMBL/GenBank/DDBJ whole genome shotgun (WGS) entry which is preliminary data.</text>
</comment>
<name>A0ABD3VNW9_SINWO</name>